<gene>
    <name evidence="1" type="ORF">ACFSCS_01505</name>
</gene>
<dbReference type="InterPro" id="IPR011990">
    <property type="entry name" value="TPR-like_helical_dom_sf"/>
</dbReference>
<evidence type="ECO:0000313" key="2">
    <source>
        <dbReference type="Proteomes" id="UP001597326"/>
    </source>
</evidence>
<dbReference type="RefSeq" id="WP_343871943.1">
    <property type="nucleotide sequence ID" value="NZ_BAAAIX010000003.1"/>
</dbReference>
<dbReference type="EMBL" id="JBHUFZ010000003">
    <property type="protein sequence ID" value="MFD1888862.1"/>
    <property type="molecule type" value="Genomic_DNA"/>
</dbReference>
<protein>
    <submittedName>
        <fullName evidence="1">Tetratricopeptide repeat protein</fullName>
    </submittedName>
</protein>
<proteinExistence type="predicted"/>
<comment type="caution">
    <text evidence="1">The sequence shown here is derived from an EMBL/GenBank/DDBJ whole genome shotgun (WGS) entry which is preliminary data.</text>
</comment>
<dbReference type="Pfam" id="PF13432">
    <property type="entry name" value="TPR_16"/>
    <property type="match status" value="1"/>
</dbReference>
<organism evidence="1 2">
    <name type="scientific">Luteococcus peritonei</name>
    <dbReference type="NCBI Taxonomy" id="88874"/>
    <lineage>
        <taxon>Bacteria</taxon>
        <taxon>Bacillati</taxon>
        <taxon>Actinomycetota</taxon>
        <taxon>Actinomycetes</taxon>
        <taxon>Propionibacteriales</taxon>
        <taxon>Propionibacteriaceae</taxon>
        <taxon>Luteococcus</taxon>
    </lineage>
</organism>
<dbReference type="SUPFAM" id="SSF48452">
    <property type="entry name" value="TPR-like"/>
    <property type="match status" value="1"/>
</dbReference>
<accession>A0ABW4RRB6</accession>
<sequence length="155" mass="16595">MSEQIEQGPGWQMDRTTLRPTITDAEAFRADRQADPYTEVLVALWGGDPTGAEQLLADQPDAFRTRALRADALRDQGRHDEAIAAYRELQASSPAGAQSLLAYHLGIALFDAGRPAEAVHELSQALMLRQSGGSSPATVASTRHALAVATSRTGN</sequence>
<keyword evidence="2" id="KW-1185">Reference proteome</keyword>
<dbReference type="Proteomes" id="UP001597326">
    <property type="component" value="Unassembled WGS sequence"/>
</dbReference>
<reference evidence="2" key="1">
    <citation type="journal article" date="2019" name="Int. J. Syst. Evol. Microbiol.">
        <title>The Global Catalogue of Microorganisms (GCM) 10K type strain sequencing project: providing services to taxonomists for standard genome sequencing and annotation.</title>
        <authorList>
            <consortium name="The Broad Institute Genomics Platform"/>
            <consortium name="The Broad Institute Genome Sequencing Center for Infectious Disease"/>
            <person name="Wu L."/>
            <person name="Ma J."/>
        </authorList>
    </citation>
    <scope>NUCLEOTIDE SEQUENCE [LARGE SCALE GENOMIC DNA]</scope>
    <source>
        <strain evidence="2">CAIM 431</strain>
    </source>
</reference>
<evidence type="ECO:0000313" key="1">
    <source>
        <dbReference type="EMBL" id="MFD1888862.1"/>
    </source>
</evidence>
<dbReference type="Gene3D" id="1.25.40.10">
    <property type="entry name" value="Tetratricopeptide repeat domain"/>
    <property type="match status" value="1"/>
</dbReference>
<name>A0ABW4RRB6_9ACTN</name>